<dbReference type="EMBL" id="VUNI01000002">
    <property type="protein sequence ID" value="MST73810.1"/>
    <property type="molecule type" value="Genomic_DNA"/>
</dbReference>
<name>A0A6L5YN37_9FIRM</name>
<comment type="caution">
    <text evidence="1">The sequence shown here is derived from an EMBL/GenBank/DDBJ whole genome shotgun (WGS) entry which is preliminary data.</text>
</comment>
<dbReference type="AlphaFoldDB" id="A0A6L5YN37"/>
<accession>A0A6L5YN37</accession>
<protein>
    <submittedName>
        <fullName evidence="1">Uncharacterized protein</fullName>
    </submittedName>
</protein>
<proteinExistence type="predicted"/>
<keyword evidence="2" id="KW-1185">Reference proteome</keyword>
<dbReference type="Proteomes" id="UP000474024">
    <property type="component" value="Unassembled WGS sequence"/>
</dbReference>
<dbReference type="RefSeq" id="WP_154428323.1">
    <property type="nucleotide sequence ID" value="NZ_VUNI01000002.1"/>
</dbReference>
<reference evidence="1 2" key="1">
    <citation type="submission" date="2019-08" db="EMBL/GenBank/DDBJ databases">
        <title>In-depth cultivation of the pig gut microbiome towards novel bacterial diversity and tailored functional studies.</title>
        <authorList>
            <person name="Wylensek D."/>
            <person name="Hitch T.C.A."/>
            <person name="Clavel T."/>
        </authorList>
    </citation>
    <scope>NUCLEOTIDE SEQUENCE [LARGE SCALE GENOMIC DNA]</scope>
    <source>
        <strain evidence="1 2">MUC/MUC-530-WT-4D</strain>
    </source>
</reference>
<organism evidence="1 2">
    <name type="scientific">Roseburia porci</name>
    <dbReference type="NCBI Taxonomy" id="2605790"/>
    <lineage>
        <taxon>Bacteria</taxon>
        <taxon>Bacillati</taxon>
        <taxon>Bacillota</taxon>
        <taxon>Clostridia</taxon>
        <taxon>Lachnospirales</taxon>
        <taxon>Lachnospiraceae</taxon>
        <taxon>Roseburia</taxon>
    </lineage>
</organism>
<sequence length="326" mass="39271">MQDEMEFRKTEKFALEEARREEKWQKQYGTKLNDVVQIMNQLLQSATDQSRMELHNMFLDKSFFEHYKQTDAVATMYVVTQIYEREWKDHYPSTILDCGNTVEELMDYLQQMKFMLYRIDFSIDQLSEQEFVTFLKKNQTSVITLETMMTTAAMRPMNLALKLEEIFTRNFMYKELFWVRNFINERWNGNHRVLIQLADLYDRTGHAQFARECIEKISEALQTLYQHDEKCLLLQEDLWKFRYKDMEAVKDISHRILEDKISTYVWSMLLQDVGVESEEFYLILSNEFLDHKMIDYAIKTLETGKQRIPDNTMINGILQQCQKLTR</sequence>
<gene>
    <name evidence="1" type="ORF">FYJ75_02020</name>
</gene>
<evidence type="ECO:0000313" key="2">
    <source>
        <dbReference type="Proteomes" id="UP000474024"/>
    </source>
</evidence>
<evidence type="ECO:0000313" key="1">
    <source>
        <dbReference type="EMBL" id="MST73810.1"/>
    </source>
</evidence>